<dbReference type="HOGENOM" id="CLU_1814938_0_0_6"/>
<dbReference type="KEGG" id="tvi:Thivi_1210"/>
<evidence type="ECO:0000313" key="1">
    <source>
        <dbReference type="EMBL" id="AFL73233.1"/>
    </source>
</evidence>
<name>I3Y8B5_THIV6</name>
<evidence type="ECO:0000313" key="2">
    <source>
        <dbReference type="Proteomes" id="UP000006062"/>
    </source>
</evidence>
<accession>I3Y8B5</accession>
<proteinExistence type="predicted"/>
<reference evidence="1 2" key="1">
    <citation type="submission" date="2012-06" db="EMBL/GenBank/DDBJ databases">
        <title>Complete sequence of Thiocystis violascens DSM 198.</title>
        <authorList>
            <consortium name="US DOE Joint Genome Institute"/>
            <person name="Lucas S."/>
            <person name="Han J."/>
            <person name="Lapidus A."/>
            <person name="Cheng J.-F."/>
            <person name="Goodwin L."/>
            <person name="Pitluck S."/>
            <person name="Peters L."/>
            <person name="Ovchinnikova G."/>
            <person name="Teshima H."/>
            <person name="Detter J.C."/>
            <person name="Han C."/>
            <person name="Tapia R."/>
            <person name="Land M."/>
            <person name="Hauser L."/>
            <person name="Kyrpides N."/>
            <person name="Ivanova N."/>
            <person name="Pagani I."/>
            <person name="Vogl K."/>
            <person name="Liu Z."/>
            <person name="Frigaard N.-U."/>
            <person name="Bryant D."/>
            <person name="Woyke T."/>
        </authorList>
    </citation>
    <scope>NUCLEOTIDE SEQUENCE [LARGE SCALE GENOMIC DNA]</scope>
    <source>
        <strain evidence="2">ATCC 17096 / DSM 198 / 6111</strain>
    </source>
</reference>
<sequence>MQRPSGECRKDAIVIATAAIMPQAETHERQTRVRKPDTVTAMRDLIGQIREAIPFDAPDARICSGSCQGCSMKLLDFLASELEDCERGLDAGVKPTLKDLSRLIRMARKVHDVLRKNGLVDAVDPTSPTAVAVPKTRFRGIR</sequence>
<dbReference type="EMBL" id="CP003154">
    <property type="protein sequence ID" value="AFL73233.1"/>
    <property type="molecule type" value="Genomic_DNA"/>
</dbReference>
<dbReference type="AlphaFoldDB" id="I3Y8B5"/>
<organism evidence="1 2">
    <name type="scientific">Thiocystis violascens (strain ATCC 17096 / DSM 198 / 6111)</name>
    <name type="common">Chromatium violascens</name>
    <dbReference type="NCBI Taxonomy" id="765911"/>
    <lineage>
        <taxon>Bacteria</taxon>
        <taxon>Pseudomonadati</taxon>
        <taxon>Pseudomonadota</taxon>
        <taxon>Gammaproteobacteria</taxon>
        <taxon>Chromatiales</taxon>
        <taxon>Chromatiaceae</taxon>
        <taxon>Thiocystis</taxon>
    </lineage>
</organism>
<protein>
    <submittedName>
        <fullName evidence="1">Uncharacterized protein</fullName>
    </submittedName>
</protein>
<gene>
    <name evidence="1" type="ordered locus">Thivi_1210</name>
</gene>
<keyword evidence="2" id="KW-1185">Reference proteome</keyword>
<dbReference type="STRING" id="765911.Thivi_1210"/>
<dbReference type="eggNOG" id="ENOG5032ZAU">
    <property type="taxonomic scope" value="Bacteria"/>
</dbReference>
<dbReference type="Proteomes" id="UP000006062">
    <property type="component" value="Chromosome"/>
</dbReference>